<evidence type="ECO:0000313" key="4">
    <source>
        <dbReference type="Proteomes" id="UP000000851"/>
    </source>
</evidence>
<proteinExistence type="predicted"/>
<dbReference type="HOGENOM" id="CLU_072573_3_3_11"/>
<protein>
    <submittedName>
        <fullName evidence="3">Phosphoesterase PA-phosphatase related</fullName>
    </submittedName>
</protein>
<sequence>MLTEPRHAATHHRAPVFDDRARVSALRRWGAASFGVFVLLAVLVAAKASQGTDQSVDNSLNRFALRDTGVTDFFKAVSNAGAPTVTLGLGLLVAVGFFLLRMRTSAYFAAASVIGAYGIAYIAKKGVDRHRPAWDAAHTISTESGASFPSGHATGTSTLATVLILAALPLLAGIAARRAAATVLVLYVIVIAASRPILGVHFPTDVLAGAALGIGWTLLCASVLKPWHD</sequence>
<dbReference type="SUPFAM" id="SSF48317">
    <property type="entry name" value="Acid phosphatase/Vanadium-dependent haloperoxidase"/>
    <property type="match status" value="1"/>
</dbReference>
<feature type="transmembrane region" description="Helical" evidence="1">
    <location>
        <begin position="80"/>
        <end position="99"/>
    </location>
</feature>
<dbReference type="STRING" id="479433.Caci_7964"/>
<keyword evidence="4" id="KW-1185">Reference proteome</keyword>
<dbReference type="Proteomes" id="UP000000851">
    <property type="component" value="Chromosome"/>
</dbReference>
<organism evidence="3 4">
    <name type="scientific">Catenulispora acidiphila (strain DSM 44928 / JCM 14897 / NBRC 102108 / NRRL B-24433 / ID139908)</name>
    <dbReference type="NCBI Taxonomy" id="479433"/>
    <lineage>
        <taxon>Bacteria</taxon>
        <taxon>Bacillati</taxon>
        <taxon>Actinomycetota</taxon>
        <taxon>Actinomycetes</taxon>
        <taxon>Catenulisporales</taxon>
        <taxon>Catenulisporaceae</taxon>
        <taxon>Catenulispora</taxon>
    </lineage>
</organism>
<evidence type="ECO:0000259" key="2">
    <source>
        <dbReference type="SMART" id="SM00014"/>
    </source>
</evidence>
<feature type="transmembrane region" description="Helical" evidence="1">
    <location>
        <begin position="106"/>
        <end position="123"/>
    </location>
</feature>
<dbReference type="OrthoDB" id="5289372at2"/>
<evidence type="ECO:0000313" key="3">
    <source>
        <dbReference type="EMBL" id="ACU76787.1"/>
    </source>
</evidence>
<dbReference type="CDD" id="cd03392">
    <property type="entry name" value="PAP2_like_2"/>
    <property type="match status" value="1"/>
</dbReference>
<reference evidence="3 4" key="1">
    <citation type="journal article" date="2009" name="Stand. Genomic Sci.">
        <title>Complete genome sequence of Catenulispora acidiphila type strain (ID 139908).</title>
        <authorList>
            <person name="Copeland A."/>
            <person name="Lapidus A."/>
            <person name="Glavina Del Rio T."/>
            <person name="Nolan M."/>
            <person name="Lucas S."/>
            <person name="Chen F."/>
            <person name="Tice H."/>
            <person name="Cheng J.F."/>
            <person name="Bruce D."/>
            <person name="Goodwin L."/>
            <person name="Pitluck S."/>
            <person name="Mikhailova N."/>
            <person name="Pati A."/>
            <person name="Ivanova N."/>
            <person name="Mavromatis K."/>
            <person name="Chen A."/>
            <person name="Palaniappan K."/>
            <person name="Chain P."/>
            <person name="Land M."/>
            <person name="Hauser L."/>
            <person name="Chang Y.J."/>
            <person name="Jeffries C.D."/>
            <person name="Chertkov O."/>
            <person name="Brettin T."/>
            <person name="Detter J.C."/>
            <person name="Han C."/>
            <person name="Ali Z."/>
            <person name="Tindall B.J."/>
            <person name="Goker M."/>
            <person name="Bristow J."/>
            <person name="Eisen J.A."/>
            <person name="Markowitz V."/>
            <person name="Hugenholtz P."/>
            <person name="Kyrpides N.C."/>
            <person name="Klenk H.P."/>
        </authorList>
    </citation>
    <scope>NUCLEOTIDE SEQUENCE [LARGE SCALE GENOMIC DNA]</scope>
    <source>
        <strain evidence="4">DSM 44928 / JCM 14897 / NBRC 102108 / NRRL B-24433 / ID139908</strain>
    </source>
</reference>
<dbReference type="Pfam" id="PF01569">
    <property type="entry name" value="PAP2"/>
    <property type="match status" value="1"/>
</dbReference>
<dbReference type="PANTHER" id="PTHR14969:SF13">
    <property type="entry name" value="AT30094P"/>
    <property type="match status" value="1"/>
</dbReference>
<keyword evidence="1" id="KW-0472">Membrane</keyword>
<dbReference type="InParanoid" id="C7QFL0"/>
<accession>C7QFL0</accession>
<keyword evidence="1" id="KW-0812">Transmembrane</keyword>
<dbReference type="SMART" id="SM00014">
    <property type="entry name" value="acidPPc"/>
    <property type="match status" value="1"/>
</dbReference>
<gene>
    <name evidence="3" type="ordered locus">Caci_7964</name>
</gene>
<feature type="transmembrane region" description="Helical" evidence="1">
    <location>
        <begin position="29"/>
        <end position="46"/>
    </location>
</feature>
<dbReference type="EMBL" id="CP001700">
    <property type="protein sequence ID" value="ACU76787.1"/>
    <property type="molecule type" value="Genomic_DNA"/>
</dbReference>
<dbReference type="FunCoup" id="C7QFL0">
    <property type="interactions" value="9"/>
</dbReference>
<dbReference type="AlphaFoldDB" id="C7QFL0"/>
<name>C7QFL0_CATAD</name>
<dbReference type="KEGG" id="cai:Caci_7964"/>
<feature type="transmembrane region" description="Helical" evidence="1">
    <location>
        <begin position="179"/>
        <end position="200"/>
    </location>
</feature>
<dbReference type="eggNOG" id="COG0671">
    <property type="taxonomic scope" value="Bacteria"/>
</dbReference>
<dbReference type="InterPro" id="IPR036938">
    <property type="entry name" value="PAP2/HPO_sf"/>
</dbReference>
<dbReference type="Gene3D" id="1.20.144.10">
    <property type="entry name" value="Phosphatidic acid phosphatase type 2/haloperoxidase"/>
    <property type="match status" value="1"/>
</dbReference>
<evidence type="ECO:0000256" key="1">
    <source>
        <dbReference type="SAM" id="Phobius"/>
    </source>
</evidence>
<dbReference type="RefSeq" id="WP_015796512.1">
    <property type="nucleotide sequence ID" value="NC_013131.1"/>
</dbReference>
<feature type="domain" description="Phosphatidic acid phosphatase type 2/haloperoxidase" evidence="2">
    <location>
        <begin position="105"/>
        <end position="221"/>
    </location>
</feature>
<dbReference type="InterPro" id="IPR000326">
    <property type="entry name" value="PAP2/HPO"/>
</dbReference>
<keyword evidence="1" id="KW-1133">Transmembrane helix</keyword>
<dbReference type="GO" id="GO:0042392">
    <property type="term" value="F:sphingosine-1-phosphate phosphatase activity"/>
    <property type="evidence" value="ECO:0007669"/>
    <property type="project" value="TreeGrafter"/>
</dbReference>
<feature type="transmembrane region" description="Helical" evidence="1">
    <location>
        <begin position="206"/>
        <end position="224"/>
    </location>
</feature>
<dbReference type="PANTHER" id="PTHR14969">
    <property type="entry name" value="SPHINGOSINE-1-PHOSPHATE PHOSPHOHYDROLASE"/>
    <property type="match status" value="1"/>
</dbReference>
<feature type="transmembrane region" description="Helical" evidence="1">
    <location>
        <begin position="153"/>
        <end position="172"/>
    </location>
</feature>